<keyword evidence="3" id="KW-0479">Metal-binding</keyword>
<dbReference type="InterPro" id="IPR017900">
    <property type="entry name" value="4Fe4S_Fe_S_CS"/>
</dbReference>
<dbReference type="PROSITE" id="PS51379">
    <property type="entry name" value="4FE4S_FER_2"/>
    <property type="match status" value="2"/>
</dbReference>
<keyword evidence="1" id="KW-0813">Transport</keyword>
<dbReference type="Proteomes" id="UP000177876">
    <property type="component" value="Unassembled WGS sequence"/>
</dbReference>
<evidence type="ECO:0000256" key="5">
    <source>
        <dbReference type="ARBA" id="ARBA00022982"/>
    </source>
</evidence>
<keyword evidence="5" id="KW-0249">Electron transport</keyword>
<feature type="domain" description="4Fe-4S ferredoxin-type" evidence="8">
    <location>
        <begin position="7"/>
        <end position="36"/>
    </location>
</feature>
<keyword evidence="6" id="KW-0408">Iron</keyword>
<accession>A0A1F2WHG7</accession>
<dbReference type="SUPFAM" id="SSF54862">
    <property type="entry name" value="4Fe-4S ferredoxins"/>
    <property type="match status" value="1"/>
</dbReference>
<evidence type="ECO:0000256" key="1">
    <source>
        <dbReference type="ARBA" id="ARBA00022448"/>
    </source>
</evidence>
<dbReference type="Gene3D" id="3.30.70.20">
    <property type="match status" value="2"/>
</dbReference>
<evidence type="ECO:0000256" key="4">
    <source>
        <dbReference type="ARBA" id="ARBA00022737"/>
    </source>
</evidence>
<comment type="caution">
    <text evidence="9">The sequence shown here is derived from an EMBL/GenBank/DDBJ whole genome shotgun (WGS) entry which is preliminary data.</text>
</comment>
<dbReference type="STRING" id="1797197.A2Y75_03540"/>
<dbReference type="GO" id="GO:0046872">
    <property type="term" value="F:metal ion binding"/>
    <property type="evidence" value="ECO:0007669"/>
    <property type="project" value="UniProtKB-KW"/>
</dbReference>
<evidence type="ECO:0000256" key="7">
    <source>
        <dbReference type="ARBA" id="ARBA00023014"/>
    </source>
</evidence>
<evidence type="ECO:0000259" key="8">
    <source>
        <dbReference type="PROSITE" id="PS51379"/>
    </source>
</evidence>
<feature type="domain" description="4Fe-4S ferredoxin-type" evidence="8">
    <location>
        <begin position="38"/>
        <end position="65"/>
    </location>
</feature>
<evidence type="ECO:0000256" key="3">
    <source>
        <dbReference type="ARBA" id="ARBA00022723"/>
    </source>
</evidence>
<proteinExistence type="predicted"/>
<dbReference type="InterPro" id="IPR017896">
    <property type="entry name" value="4Fe4S_Fe-S-bd"/>
</dbReference>
<evidence type="ECO:0000313" key="10">
    <source>
        <dbReference type="Proteomes" id="UP000177876"/>
    </source>
</evidence>
<evidence type="ECO:0000256" key="6">
    <source>
        <dbReference type="ARBA" id="ARBA00023004"/>
    </source>
</evidence>
<sequence length="65" mass="7031">MGEPSDKRPKFDDDECTGCGLCVDECPNDCIDLNDDDVAFMARPDDCDGCGTCSEECPSEAITME</sequence>
<organism evidence="9 10">
    <name type="scientific">Candidatus Solincola sediminis</name>
    <dbReference type="NCBI Taxonomy" id="1797199"/>
    <lineage>
        <taxon>Bacteria</taxon>
        <taxon>Bacillati</taxon>
        <taxon>Actinomycetota</taxon>
        <taxon>Candidatus Geothermincolia</taxon>
        <taxon>Candidatus Geothermincolales</taxon>
        <taxon>Candidatus Geothermincolaceae</taxon>
        <taxon>Candidatus Solincola</taxon>
    </lineage>
</organism>
<keyword evidence="7" id="KW-0411">Iron-sulfur</keyword>
<keyword evidence="2" id="KW-0004">4Fe-4S</keyword>
<protein>
    <submittedName>
        <fullName evidence="9">4Fe-4S ferredoxin</fullName>
    </submittedName>
</protein>
<dbReference type="Pfam" id="PF12838">
    <property type="entry name" value="Fer4_7"/>
    <property type="match status" value="1"/>
</dbReference>
<dbReference type="AlphaFoldDB" id="A0A1F2WHG7"/>
<dbReference type="EMBL" id="MELK01000047">
    <property type="protein sequence ID" value="OFW56290.1"/>
    <property type="molecule type" value="Genomic_DNA"/>
</dbReference>
<dbReference type="PANTHER" id="PTHR43687">
    <property type="entry name" value="ADENYLYLSULFATE REDUCTASE, BETA SUBUNIT"/>
    <property type="match status" value="1"/>
</dbReference>
<evidence type="ECO:0000256" key="2">
    <source>
        <dbReference type="ARBA" id="ARBA00022485"/>
    </source>
</evidence>
<dbReference type="PANTHER" id="PTHR43687:SF6">
    <property type="entry name" value="L-ASPARTATE SEMIALDEHYDE SULFURTRANSFERASE IRON-SULFUR SUBUNIT"/>
    <property type="match status" value="1"/>
</dbReference>
<gene>
    <name evidence="9" type="ORF">A2Y75_03540</name>
</gene>
<dbReference type="InterPro" id="IPR050572">
    <property type="entry name" value="Fe-S_Ferredoxin"/>
</dbReference>
<dbReference type="PROSITE" id="PS00198">
    <property type="entry name" value="4FE4S_FER_1"/>
    <property type="match status" value="2"/>
</dbReference>
<keyword evidence="4" id="KW-0677">Repeat</keyword>
<evidence type="ECO:0000313" key="9">
    <source>
        <dbReference type="EMBL" id="OFW56290.1"/>
    </source>
</evidence>
<reference evidence="9 10" key="1">
    <citation type="journal article" date="2016" name="Nat. Commun.">
        <title>Thousands of microbial genomes shed light on interconnected biogeochemical processes in an aquifer system.</title>
        <authorList>
            <person name="Anantharaman K."/>
            <person name="Brown C.T."/>
            <person name="Hug L.A."/>
            <person name="Sharon I."/>
            <person name="Castelle C.J."/>
            <person name="Probst A.J."/>
            <person name="Thomas B.C."/>
            <person name="Singh A."/>
            <person name="Wilkins M.J."/>
            <person name="Karaoz U."/>
            <person name="Brodie E.L."/>
            <person name="Williams K.H."/>
            <person name="Hubbard S.S."/>
            <person name="Banfield J.F."/>
        </authorList>
    </citation>
    <scope>NUCLEOTIDE SEQUENCE [LARGE SCALE GENOMIC DNA]</scope>
</reference>
<name>A0A1F2WHG7_9ACTN</name>
<dbReference type="GO" id="GO:0051539">
    <property type="term" value="F:4 iron, 4 sulfur cluster binding"/>
    <property type="evidence" value="ECO:0007669"/>
    <property type="project" value="UniProtKB-KW"/>
</dbReference>